<dbReference type="Proteomes" id="UP000183766">
    <property type="component" value="Unassembled WGS sequence"/>
</dbReference>
<dbReference type="Proteomes" id="UP000487596">
    <property type="component" value="Unassembled WGS sequence"/>
</dbReference>
<reference evidence="8 9" key="1">
    <citation type="submission" date="2016-10" db="EMBL/GenBank/DDBJ databases">
        <authorList>
            <person name="de Groot N.N."/>
        </authorList>
    </citation>
    <scope>NUCLEOTIDE SEQUENCE [LARGE SCALE GENOMIC DNA]</scope>
    <source>
        <strain evidence="7 9">NLAE-zl-C202</strain>
        <strain evidence="6 8">NLAE-zl-G339</strain>
    </source>
</reference>
<evidence type="ECO:0000256" key="1">
    <source>
        <dbReference type="SAM" id="Phobius"/>
    </source>
</evidence>
<reference evidence="5" key="3">
    <citation type="journal article" date="2018" name="BMC Genomics">
        <title>Whole genome sequencing and function prediction of 133 gut anaerobes isolated from chicken caecum in pure cultures.</title>
        <authorList>
            <person name="Medvecky M."/>
            <person name="Cejkova D."/>
            <person name="Polansky O."/>
            <person name="Karasova D."/>
            <person name="Kubasova T."/>
            <person name="Cizek A."/>
            <person name="Rychlik I."/>
        </authorList>
    </citation>
    <scope>NUCLEOTIDE SEQUENCE</scope>
    <source>
        <strain evidence="5">An109</strain>
    </source>
</reference>
<sequence length="180" mass="19754">MATTQTIDATIFASTHPDIAKRISVSGVLISSVMLLIGILAFASTFELDDKSSTTSMALMVLGTGLFLMGIFRLFWKSKEVVYLPTKSVAKEHSVFFDLKHMDALKNLVNSGSFSADSKIKSEASGNIRMDVILSADKKFAAVQLFQFVPYTYQPITSVQYFTNEKASAIVAFLSKSKIQ</sequence>
<evidence type="ECO:0000313" key="4">
    <source>
        <dbReference type="EMBL" id="KAB6337746.1"/>
    </source>
</evidence>
<dbReference type="Proteomes" id="UP000438288">
    <property type="component" value="Unassembled WGS sequence"/>
</dbReference>
<evidence type="ECO:0000313" key="5">
    <source>
        <dbReference type="EMBL" id="OUQ66125.1"/>
    </source>
</evidence>
<feature type="transmembrane region" description="Helical" evidence="1">
    <location>
        <begin position="55"/>
        <end position="76"/>
    </location>
</feature>
<evidence type="ECO:0000313" key="9">
    <source>
        <dbReference type="Proteomes" id="UP000183766"/>
    </source>
</evidence>
<keyword evidence="11" id="KW-1185">Reference proteome</keyword>
<evidence type="ECO:0000313" key="3">
    <source>
        <dbReference type="EMBL" id="KAB6134750.1"/>
    </source>
</evidence>
<evidence type="ECO:0000313" key="2">
    <source>
        <dbReference type="EMBL" id="KAB6087335.1"/>
    </source>
</evidence>
<dbReference type="EMBL" id="WDES01000021">
    <property type="protein sequence ID" value="KAB6087335.1"/>
    <property type="molecule type" value="Genomic_DNA"/>
</dbReference>
<dbReference type="RefSeq" id="WP_055236005.1">
    <property type="nucleotide sequence ID" value="NZ_CP103094.1"/>
</dbReference>
<gene>
    <name evidence="5" type="ORF">B5E52_14240</name>
    <name evidence="3" type="ORF">GA424_17970</name>
    <name evidence="2" type="ORF">GA574_13390</name>
    <name evidence="4" type="ORF">GAZ43_17345</name>
    <name evidence="6" type="ORF">SAMN04487924_12427</name>
    <name evidence="7" type="ORF">SAMN05216250_12127</name>
</gene>
<dbReference type="Proteomes" id="UP000183040">
    <property type="component" value="Unassembled WGS sequence"/>
</dbReference>
<name>A0A174HUZ6_9BACE</name>
<organism evidence="2 11">
    <name type="scientific">Bacteroides xylanisolvens</name>
    <dbReference type="NCBI Taxonomy" id="371601"/>
    <lineage>
        <taxon>Bacteria</taxon>
        <taxon>Pseudomonadati</taxon>
        <taxon>Bacteroidota</taxon>
        <taxon>Bacteroidia</taxon>
        <taxon>Bacteroidales</taxon>
        <taxon>Bacteroidaceae</taxon>
        <taxon>Bacteroides</taxon>
    </lineage>
</organism>
<evidence type="ECO:0000313" key="11">
    <source>
        <dbReference type="Proteomes" id="UP000435059"/>
    </source>
</evidence>
<feature type="transmembrane region" description="Helical" evidence="1">
    <location>
        <begin position="23"/>
        <end position="43"/>
    </location>
</feature>
<dbReference type="AlphaFoldDB" id="A0A174HUZ6"/>
<accession>A0A174HUZ6</accession>
<dbReference type="EMBL" id="FNRP01000024">
    <property type="protein sequence ID" value="SEB02929.1"/>
    <property type="molecule type" value="Genomic_DNA"/>
</dbReference>
<dbReference type="EMBL" id="WDEH01000034">
    <property type="protein sequence ID" value="KAB6134750.1"/>
    <property type="molecule type" value="Genomic_DNA"/>
</dbReference>
<dbReference type="EMBL" id="NFLW01000028">
    <property type="protein sequence ID" value="OUQ66125.1"/>
    <property type="molecule type" value="Genomic_DNA"/>
</dbReference>
<protein>
    <recommendedName>
        <fullName evidence="14">Transmembrane protein</fullName>
    </recommendedName>
</protein>
<dbReference type="EMBL" id="WDCP01000047">
    <property type="protein sequence ID" value="KAB6337746.1"/>
    <property type="molecule type" value="Genomic_DNA"/>
</dbReference>
<dbReference type="EMBL" id="FOUM01000021">
    <property type="protein sequence ID" value="SFN13024.1"/>
    <property type="molecule type" value="Genomic_DNA"/>
</dbReference>
<keyword evidence="1" id="KW-1133">Transmembrane helix</keyword>
<keyword evidence="1" id="KW-0812">Transmembrane</keyword>
<evidence type="ECO:0000313" key="7">
    <source>
        <dbReference type="EMBL" id="SFN13024.1"/>
    </source>
</evidence>
<evidence type="ECO:0000313" key="6">
    <source>
        <dbReference type="EMBL" id="SEB02929.1"/>
    </source>
</evidence>
<reference evidence="10" key="2">
    <citation type="submission" date="2017-04" db="EMBL/GenBank/DDBJ databases">
        <title>Function of individual gut microbiota members based on whole genome sequencing of pure cultures obtained from chicken caecum.</title>
        <authorList>
            <person name="Medvecky M."/>
            <person name="Cejkova D."/>
            <person name="Polansky O."/>
            <person name="Karasova D."/>
            <person name="Kubasova T."/>
            <person name="Cizek A."/>
            <person name="Rychlik I."/>
        </authorList>
    </citation>
    <scope>NUCLEOTIDE SEQUENCE [LARGE SCALE GENOMIC DNA]</scope>
    <source>
        <strain evidence="10">An109</strain>
    </source>
</reference>
<proteinExistence type="predicted"/>
<dbReference type="Proteomes" id="UP000196036">
    <property type="component" value="Unassembled WGS sequence"/>
</dbReference>
<evidence type="ECO:0008006" key="14">
    <source>
        <dbReference type="Google" id="ProtNLM"/>
    </source>
</evidence>
<evidence type="ECO:0000313" key="12">
    <source>
        <dbReference type="Proteomes" id="UP000438288"/>
    </source>
</evidence>
<reference evidence="11 12" key="4">
    <citation type="journal article" date="2019" name="Nat. Med.">
        <title>A library of human gut bacterial isolates paired with longitudinal multiomics data enables mechanistic microbiome research.</title>
        <authorList>
            <person name="Poyet M."/>
            <person name="Groussin M."/>
            <person name="Gibbons S.M."/>
            <person name="Avila-Pacheco J."/>
            <person name="Jiang X."/>
            <person name="Kearney S.M."/>
            <person name="Perrotta A.R."/>
            <person name="Berdy B."/>
            <person name="Zhao S."/>
            <person name="Lieberman T.D."/>
            <person name="Swanson P.K."/>
            <person name="Smith M."/>
            <person name="Roesemann S."/>
            <person name="Alexander J.E."/>
            <person name="Rich S.A."/>
            <person name="Livny J."/>
            <person name="Vlamakis H."/>
            <person name="Clish C."/>
            <person name="Bullock K."/>
            <person name="Deik A."/>
            <person name="Scott J."/>
            <person name="Pierce K.A."/>
            <person name="Xavier R.J."/>
            <person name="Alm E.J."/>
        </authorList>
    </citation>
    <scope>NUCLEOTIDE SEQUENCE [LARGE SCALE GENOMIC DNA]</scope>
    <source>
        <strain evidence="4 12">BIOML-A16</strain>
        <strain evidence="3 13">BIOML-A62</strain>
        <strain evidence="2 11">BIOML-A74</strain>
    </source>
</reference>
<dbReference type="Proteomes" id="UP000435059">
    <property type="component" value="Unassembled WGS sequence"/>
</dbReference>
<evidence type="ECO:0000313" key="8">
    <source>
        <dbReference type="Proteomes" id="UP000183040"/>
    </source>
</evidence>
<keyword evidence="1" id="KW-0472">Membrane</keyword>
<evidence type="ECO:0000313" key="13">
    <source>
        <dbReference type="Proteomes" id="UP000487596"/>
    </source>
</evidence>
<evidence type="ECO:0000313" key="10">
    <source>
        <dbReference type="Proteomes" id="UP000196036"/>
    </source>
</evidence>